<evidence type="ECO:0000313" key="2">
    <source>
        <dbReference type="EMBL" id="MBK0394077.1"/>
    </source>
</evidence>
<evidence type="ECO:0000313" key="3">
    <source>
        <dbReference type="Proteomes" id="UP000617041"/>
    </source>
</evidence>
<reference evidence="2" key="1">
    <citation type="submission" date="2020-12" db="EMBL/GenBank/DDBJ databases">
        <title>Ramlibacter sp. nov., isolated from a freshwater alga, Cryptomonas.</title>
        <authorList>
            <person name="Kim H.M."/>
            <person name="Jeon C.O."/>
        </authorList>
    </citation>
    <scope>NUCLEOTIDE SEQUENCE</scope>
    <source>
        <strain evidence="2">CrO1</strain>
    </source>
</reference>
<sequence>MDERTVAATHERVNHFTGVGCALQGLALLAPFALGAGWGAAGVLVGIPVAIALWTVGSKHALTWRCGRCKNPLASDDVRICPSCGAALH</sequence>
<keyword evidence="1" id="KW-0472">Membrane</keyword>
<keyword evidence="3" id="KW-1185">Reference proteome</keyword>
<comment type="caution">
    <text evidence="2">The sequence shown here is derived from an EMBL/GenBank/DDBJ whole genome shotgun (WGS) entry which is preliminary data.</text>
</comment>
<protein>
    <submittedName>
        <fullName evidence="2">Uncharacterized protein</fullName>
    </submittedName>
</protein>
<organism evidence="2 3">
    <name type="scientific">Ramlibacter algicola</name>
    <dbReference type="NCBI Taxonomy" id="2795217"/>
    <lineage>
        <taxon>Bacteria</taxon>
        <taxon>Pseudomonadati</taxon>
        <taxon>Pseudomonadota</taxon>
        <taxon>Betaproteobacteria</taxon>
        <taxon>Burkholderiales</taxon>
        <taxon>Comamonadaceae</taxon>
        <taxon>Ramlibacter</taxon>
    </lineage>
</organism>
<evidence type="ECO:0000256" key="1">
    <source>
        <dbReference type="SAM" id="Phobius"/>
    </source>
</evidence>
<keyword evidence="1" id="KW-0812">Transmembrane</keyword>
<dbReference type="Proteomes" id="UP000617041">
    <property type="component" value="Unassembled WGS sequence"/>
</dbReference>
<feature type="transmembrane region" description="Helical" evidence="1">
    <location>
        <begin position="32"/>
        <end position="56"/>
    </location>
</feature>
<keyword evidence="1" id="KW-1133">Transmembrane helix</keyword>
<name>A0A934Q4J0_9BURK</name>
<dbReference type="AlphaFoldDB" id="A0A934Q4J0"/>
<accession>A0A934Q4J0</accession>
<proteinExistence type="predicted"/>
<dbReference type="RefSeq" id="WP_200789052.1">
    <property type="nucleotide sequence ID" value="NZ_JAEDAO010000001.1"/>
</dbReference>
<dbReference type="EMBL" id="JAEDAO010000001">
    <property type="protein sequence ID" value="MBK0394077.1"/>
    <property type="molecule type" value="Genomic_DNA"/>
</dbReference>
<gene>
    <name evidence="2" type="ORF">I8E28_15860</name>
</gene>